<dbReference type="EMBL" id="JACIGW010000001">
    <property type="protein sequence ID" value="MBB4347313.1"/>
    <property type="molecule type" value="Genomic_DNA"/>
</dbReference>
<evidence type="ECO:0000313" key="5">
    <source>
        <dbReference type="Proteomes" id="UP000520770"/>
    </source>
</evidence>
<sequence length="119" mass="13072">MLKVPLLTICIASSLLASVAHSQTLPSVPQGSELDVAAQAMIYARACDIRYKRPSMVWDSKSLFLKYARGTSSNPQAETEKAFKAAQRTATRAYALSDKQITVDFCTRLSAVFKRELGL</sequence>
<keyword evidence="6" id="KW-1185">Reference proteome</keyword>
<comment type="caution">
    <text evidence="2">The sequence shown here is derived from an EMBL/GenBank/DDBJ whole genome shotgun (WGS) entry which is preliminary data.</text>
</comment>
<evidence type="ECO:0000313" key="3">
    <source>
        <dbReference type="EMBL" id="MBB4410293.1"/>
    </source>
</evidence>
<name>A0A7W6WNE6_9HYPH</name>
<feature type="signal peptide" evidence="1">
    <location>
        <begin position="1"/>
        <end position="22"/>
    </location>
</feature>
<feature type="chain" id="PRO_5036405073" evidence="1">
    <location>
        <begin position="23"/>
        <end position="119"/>
    </location>
</feature>
<evidence type="ECO:0000313" key="6">
    <source>
        <dbReference type="Proteomes" id="UP000524535"/>
    </source>
</evidence>
<dbReference type="EMBL" id="JACIHM010000001">
    <property type="protein sequence ID" value="MBB4444980.1"/>
    <property type="molecule type" value="Genomic_DNA"/>
</dbReference>
<dbReference type="RefSeq" id="WP_183821459.1">
    <property type="nucleotide sequence ID" value="NZ_JACIGW010000001.1"/>
</dbReference>
<keyword evidence="1" id="KW-0732">Signal</keyword>
<dbReference type="Proteomes" id="UP000520770">
    <property type="component" value="Unassembled WGS sequence"/>
</dbReference>
<dbReference type="AlphaFoldDB" id="A0A7W6WNE6"/>
<evidence type="ECO:0000313" key="2">
    <source>
        <dbReference type="EMBL" id="MBB4347313.1"/>
    </source>
</evidence>
<gene>
    <name evidence="3" type="ORF">GGE31_000764</name>
    <name evidence="2" type="ORF">GGE33_001021</name>
    <name evidence="4" type="ORF">GGE35_000762</name>
</gene>
<dbReference type="Proteomes" id="UP000576087">
    <property type="component" value="Unassembled WGS sequence"/>
</dbReference>
<evidence type="ECO:0000256" key="1">
    <source>
        <dbReference type="SAM" id="SignalP"/>
    </source>
</evidence>
<evidence type="ECO:0000313" key="4">
    <source>
        <dbReference type="EMBL" id="MBB4444980.1"/>
    </source>
</evidence>
<dbReference type="Proteomes" id="UP000524535">
    <property type="component" value="Unassembled WGS sequence"/>
</dbReference>
<proteinExistence type="predicted"/>
<protein>
    <submittedName>
        <fullName evidence="2">Uncharacterized protein</fullName>
    </submittedName>
</protein>
<organism evidence="2 5">
    <name type="scientific">Aliirhizobium cellulosilyticum</name>
    <dbReference type="NCBI Taxonomy" id="393664"/>
    <lineage>
        <taxon>Bacteria</taxon>
        <taxon>Pseudomonadati</taxon>
        <taxon>Pseudomonadota</taxon>
        <taxon>Alphaproteobacteria</taxon>
        <taxon>Hyphomicrobiales</taxon>
        <taxon>Rhizobiaceae</taxon>
        <taxon>Aliirhizobium</taxon>
    </lineage>
</organism>
<dbReference type="EMBL" id="JACIGY010000001">
    <property type="protein sequence ID" value="MBB4410293.1"/>
    <property type="molecule type" value="Genomic_DNA"/>
</dbReference>
<reference evidence="5 6" key="1">
    <citation type="submission" date="2020-08" db="EMBL/GenBank/DDBJ databases">
        <title>Genomic Encyclopedia of Type Strains, Phase IV (KMG-V): Genome sequencing to study the core and pangenomes of soil and plant-associated prokaryotes.</title>
        <authorList>
            <person name="Whitman W."/>
        </authorList>
    </citation>
    <scope>NUCLEOTIDE SEQUENCE [LARGE SCALE GENOMIC DNA]</scope>
    <source>
        <strain evidence="3 6">SEMIA 444</strain>
        <strain evidence="2 5">SEMIA 448</strain>
        <strain evidence="4 7">SEMIA 452</strain>
    </source>
</reference>
<accession>A0A7W6WNE6</accession>
<evidence type="ECO:0000313" key="7">
    <source>
        <dbReference type="Proteomes" id="UP000576087"/>
    </source>
</evidence>